<dbReference type="Proteomes" id="UP000196027">
    <property type="component" value="Chromosome"/>
</dbReference>
<reference evidence="2 3" key="1">
    <citation type="submission" date="2017-05" db="EMBL/GenBank/DDBJ databases">
        <title>Genomic insights into alkan degradation activity of Oleiphilus messinensis.</title>
        <authorList>
            <person name="Kozyavkin S.A."/>
            <person name="Slesarev A.I."/>
            <person name="Golyshin P.N."/>
            <person name="Korzhenkov A."/>
            <person name="Golyshina O.N."/>
            <person name="Toshchakov S.V."/>
        </authorList>
    </citation>
    <scope>NUCLEOTIDE SEQUENCE [LARGE SCALE GENOMIC DNA]</scope>
    <source>
        <strain evidence="2 3">ME102</strain>
    </source>
</reference>
<proteinExistence type="predicted"/>
<dbReference type="KEGG" id="ome:OLMES_0120"/>
<name>A0A1Y0I192_9GAMM</name>
<evidence type="ECO:0000313" key="3">
    <source>
        <dbReference type="Proteomes" id="UP000196027"/>
    </source>
</evidence>
<dbReference type="EMBL" id="CP021425">
    <property type="protein sequence ID" value="ARU54228.1"/>
    <property type="molecule type" value="Genomic_DNA"/>
</dbReference>
<protein>
    <recommendedName>
        <fullName evidence="1">Knr4/Smi1-like domain-containing protein</fullName>
    </recommendedName>
</protein>
<feature type="domain" description="Knr4/Smi1-like" evidence="1">
    <location>
        <begin position="12"/>
        <end position="156"/>
    </location>
</feature>
<dbReference type="OrthoDB" id="9131304at2"/>
<dbReference type="InterPro" id="IPR018958">
    <property type="entry name" value="Knr4/Smi1-like_dom"/>
</dbReference>
<accession>A0A1Y0I192</accession>
<evidence type="ECO:0000259" key="1">
    <source>
        <dbReference type="SMART" id="SM00860"/>
    </source>
</evidence>
<evidence type="ECO:0000313" key="2">
    <source>
        <dbReference type="EMBL" id="ARU54228.1"/>
    </source>
</evidence>
<dbReference type="SUPFAM" id="SSF160631">
    <property type="entry name" value="SMI1/KNR4-like"/>
    <property type="match status" value="1"/>
</dbReference>
<dbReference type="InterPro" id="IPR037883">
    <property type="entry name" value="Knr4/Smi1-like_sf"/>
</dbReference>
<dbReference type="SMART" id="SM00860">
    <property type="entry name" value="SMI1_KNR4"/>
    <property type="match status" value="1"/>
</dbReference>
<dbReference type="RefSeq" id="WP_087459454.1">
    <property type="nucleotide sequence ID" value="NZ_CP021425.1"/>
</dbReference>
<sequence>MINQILKQKRTTLNICDLTTFERKLASKFPEEFREFLIQFNGGSPIKSTIRFNGANLKIKGATINYFFGFGGSSENIEKSYSNLKYDLPDMLIPFANTPDGNYFLMSLKNDSSFGKIYYYDHEFEYDSDEEFNEKKGIYPTCLSKVAESFGELLEHMIEL</sequence>
<dbReference type="Pfam" id="PF09346">
    <property type="entry name" value="SMI1_KNR4"/>
    <property type="match status" value="1"/>
</dbReference>
<dbReference type="Gene3D" id="3.40.1580.10">
    <property type="entry name" value="SMI1/KNR4-like"/>
    <property type="match status" value="1"/>
</dbReference>
<gene>
    <name evidence="2" type="ORF">OLMES_0120</name>
</gene>
<keyword evidence="3" id="KW-1185">Reference proteome</keyword>
<organism evidence="2 3">
    <name type="scientific">Oleiphilus messinensis</name>
    <dbReference type="NCBI Taxonomy" id="141451"/>
    <lineage>
        <taxon>Bacteria</taxon>
        <taxon>Pseudomonadati</taxon>
        <taxon>Pseudomonadota</taxon>
        <taxon>Gammaproteobacteria</taxon>
        <taxon>Oceanospirillales</taxon>
        <taxon>Oleiphilaceae</taxon>
        <taxon>Oleiphilus</taxon>
    </lineage>
</organism>
<dbReference type="AlphaFoldDB" id="A0A1Y0I192"/>